<feature type="transmembrane region" description="Helical" evidence="1">
    <location>
        <begin position="72"/>
        <end position="89"/>
    </location>
</feature>
<keyword evidence="1" id="KW-0812">Transmembrane</keyword>
<dbReference type="RefSeq" id="WP_177189027.1">
    <property type="nucleotide sequence ID" value="NZ_FOFS01000012.1"/>
</dbReference>
<keyword evidence="1" id="KW-0472">Membrane</keyword>
<feature type="transmembrane region" description="Helical" evidence="1">
    <location>
        <begin position="7"/>
        <end position="29"/>
    </location>
</feature>
<dbReference type="STRING" id="489703.SAMN04488038_112153"/>
<dbReference type="EMBL" id="FOFS01000012">
    <property type="protein sequence ID" value="SEQ92395.1"/>
    <property type="molecule type" value="Genomic_DNA"/>
</dbReference>
<dbReference type="Pfam" id="PF14358">
    <property type="entry name" value="DUF4405"/>
    <property type="match status" value="1"/>
</dbReference>
<keyword evidence="1" id="KW-1133">Transmembrane helix</keyword>
<feature type="domain" description="Flavinylation-associated cytochrome" evidence="2">
    <location>
        <begin position="7"/>
        <end position="57"/>
    </location>
</feature>
<dbReference type="InterPro" id="IPR025517">
    <property type="entry name" value="DUF4405"/>
</dbReference>
<dbReference type="AlphaFoldDB" id="A0A1H9K0R5"/>
<evidence type="ECO:0000259" key="2">
    <source>
        <dbReference type="Pfam" id="PF14358"/>
    </source>
</evidence>
<keyword evidence="4" id="KW-1185">Reference proteome</keyword>
<proteinExistence type="predicted"/>
<protein>
    <recommendedName>
        <fullName evidence="2">Flavinylation-associated cytochrome domain-containing protein</fullName>
    </recommendedName>
</protein>
<evidence type="ECO:0000313" key="4">
    <source>
        <dbReference type="Proteomes" id="UP000199233"/>
    </source>
</evidence>
<gene>
    <name evidence="3" type="ORF">SAMN04488038_112153</name>
</gene>
<evidence type="ECO:0000313" key="3">
    <source>
        <dbReference type="EMBL" id="SEQ92395.1"/>
    </source>
</evidence>
<dbReference type="Proteomes" id="UP000199233">
    <property type="component" value="Unassembled WGS sequence"/>
</dbReference>
<organism evidence="3 4">
    <name type="scientific">Solimonas aquatica</name>
    <dbReference type="NCBI Taxonomy" id="489703"/>
    <lineage>
        <taxon>Bacteria</taxon>
        <taxon>Pseudomonadati</taxon>
        <taxon>Pseudomonadota</taxon>
        <taxon>Gammaproteobacteria</taxon>
        <taxon>Nevskiales</taxon>
        <taxon>Nevskiaceae</taxon>
        <taxon>Solimonas</taxon>
    </lineage>
</organism>
<reference evidence="4" key="1">
    <citation type="submission" date="2016-10" db="EMBL/GenBank/DDBJ databases">
        <authorList>
            <person name="Varghese N."/>
            <person name="Submissions S."/>
        </authorList>
    </citation>
    <scope>NUCLEOTIDE SEQUENCE [LARGE SCALE GENOMIC DNA]</scope>
    <source>
        <strain evidence="4">DSM 25927</strain>
    </source>
</reference>
<evidence type="ECO:0000256" key="1">
    <source>
        <dbReference type="SAM" id="Phobius"/>
    </source>
</evidence>
<feature type="transmembrane region" description="Helical" evidence="1">
    <location>
        <begin position="41"/>
        <end position="60"/>
    </location>
</feature>
<accession>A0A1H9K0R5</accession>
<sequence length="166" mass="17589">MFLQRKWVTPLLTGSFILLAITGILMFFHLDSGANKLAHEWLSWLLVAAALLHVLANLPGFKLHLRSRTGQLLIGAGVLVLALSFLPIGEEGKGGKPAFAAPVQALAQAPLPVLAQVAGLSPAELQARLADAGVKTDHQTASLRAVLGPDLHRQLEVLAKVFGTAE</sequence>
<name>A0A1H9K0R5_9GAMM</name>